<dbReference type="InterPro" id="IPR036291">
    <property type="entry name" value="NAD(P)-bd_dom_sf"/>
</dbReference>
<dbReference type="Gene3D" id="3.40.50.720">
    <property type="entry name" value="NAD(P)-binding Rossmann-like Domain"/>
    <property type="match status" value="1"/>
</dbReference>
<comment type="caution">
    <text evidence="5">The sequence shown here is derived from an EMBL/GenBank/DDBJ whole genome shotgun (WGS) entry which is preliminary data.</text>
</comment>
<evidence type="ECO:0008006" key="7">
    <source>
        <dbReference type="Google" id="ProtNLM"/>
    </source>
</evidence>
<feature type="region of interest" description="Disordered" evidence="4">
    <location>
        <begin position="1"/>
        <end position="22"/>
    </location>
</feature>
<gene>
    <name evidence="5" type="ORF">G7Y89_g15081</name>
</gene>
<organism evidence="5 6">
    <name type="scientific">Cudoniella acicularis</name>
    <dbReference type="NCBI Taxonomy" id="354080"/>
    <lineage>
        <taxon>Eukaryota</taxon>
        <taxon>Fungi</taxon>
        <taxon>Dikarya</taxon>
        <taxon>Ascomycota</taxon>
        <taxon>Pezizomycotina</taxon>
        <taxon>Leotiomycetes</taxon>
        <taxon>Helotiales</taxon>
        <taxon>Tricladiaceae</taxon>
        <taxon>Cudoniella</taxon>
    </lineage>
</organism>
<dbReference type="PRINTS" id="PR00081">
    <property type="entry name" value="GDHRDH"/>
</dbReference>
<keyword evidence="3" id="KW-0560">Oxidoreductase</keyword>
<evidence type="ECO:0000313" key="5">
    <source>
        <dbReference type="EMBL" id="KAF4617066.1"/>
    </source>
</evidence>
<dbReference type="PANTHER" id="PTHR24320">
    <property type="entry name" value="RETINOL DEHYDROGENASE"/>
    <property type="match status" value="1"/>
</dbReference>
<dbReference type="SUPFAM" id="SSF51735">
    <property type="entry name" value="NAD(P)-binding Rossmann-fold domains"/>
    <property type="match status" value="1"/>
</dbReference>
<evidence type="ECO:0000256" key="3">
    <source>
        <dbReference type="ARBA" id="ARBA00023002"/>
    </source>
</evidence>
<evidence type="ECO:0000256" key="4">
    <source>
        <dbReference type="SAM" id="MobiDB-lite"/>
    </source>
</evidence>
<proteinExistence type="inferred from homology"/>
<reference evidence="5 6" key="1">
    <citation type="submission" date="2020-03" db="EMBL/GenBank/DDBJ databases">
        <title>Draft Genome Sequence of Cudoniella acicularis.</title>
        <authorList>
            <person name="Buettner E."/>
            <person name="Kellner H."/>
        </authorList>
    </citation>
    <scope>NUCLEOTIDE SEQUENCE [LARGE SCALE GENOMIC DNA]</scope>
    <source>
        <strain evidence="5 6">DSM 108380</strain>
    </source>
</reference>
<sequence length="328" mass="35869">MGPSLASTWTNLSPPKPDFTDKDLPDLKGKVYIVTGSNTGVGKELARMLYSKNAKVYIFARSEDRANKAIEDIKKVAPKSTGTLVFLPLDLSNLTTVKASAKRFLSAEGKLHVLFNNAGVMNPDQKINKTAQGYEQHFGVNCVGTYLFTKFLTPILIATAKSEPPNAVRVIWVSSSGAEIFAEEGVGISVGKLDQIPKSAMERYGRSKVGNWAHGVEFAKRHKADGIVSIPLNPGNLSSDLYRNQGSLFTLMTKVIGYPPVNGAYTELFAGLSPKVTIEKSGDWIIPWGRFYPIRKDLVAATKTKAEGGNGGAHNFWEWTEEQVKPYL</sequence>
<feature type="compositionally biased region" description="Polar residues" evidence="4">
    <location>
        <begin position="1"/>
        <end position="13"/>
    </location>
</feature>
<accession>A0A8H4VNE0</accession>
<dbReference type="OrthoDB" id="191139at2759"/>
<dbReference type="AlphaFoldDB" id="A0A8H4VNE0"/>
<evidence type="ECO:0000313" key="6">
    <source>
        <dbReference type="Proteomes" id="UP000566819"/>
    </source>
</evidence>
<dbReference type="GO" id="GO:0016491">
    <property type="term" value="F:oxidoreductase activity"/>
    <property type="evidence" value="ECO:0007669"/>
    <property type="project" value="UniProtKB-KW"/>
</dbReference>
<dbReference type="PANTHER" id="PTHR24320:SF236">
    <property type="entry name" value="SHORT-CHAIN DEHYDROGENASE-RELATED"/>
    <property type="match status" value="1"/>
</dbReference>
<dbReference type="InterPro" id="IPR002347">
    <property type="entry name" value="SDR_fam"/>
</dbReference>
<comment type="similarity">
    <text evidence="1">Belongs to the short-chain dehydrogenases/reductases (SDR) family.</text>
</comment>
<name>A0A8H4VNE0_9HELO</name>
<evidence type="ECO:0000256" key="1">
    <source>
        <dbReference type="ARBA" id="ARBA00006484"/>
    </source>
</evidence>
<keyword evidence="2" id="KW-0521">NADP</keyword>
<dbReference type="Pfam" id="PF00106">
    <property type="entry name" value="adh_short"/>
    <property type="match status" value="1"/>
</dbReference>
<dbReference type="EMBL" id="JAAMPI010002193">
    <property type="protein sequence ID" value="KAF4617066.1"/>
    <property type="molecule type" value="Genomic_DNA"/>
</dbReference>
<protein>
    <recommendedName>
        <fullName evidence="7">Short-chain dehydrogenase</fullName>
    </recommendedName>
</protein>
<evidence type="ECO:0000256" key="2">
    <source>
        <dbReference type="ARBA" id="ARBA00022857"/>
    </source>
</evidence>
<dbReference type="Proteomes" id="UP000566819">
    <property type="component" value="Unassembled WGS sequence"/>
</dbReference>
<keyword evidence="6" id="KW-1185">Reference proteome</keyword>